<dbReference type="GO" id="GO:0031167">
    <property type="term" value="P:rRNA methylation"/>
    <property type="evidence" value="ECO:0007669"/>
    <property type="project" value="InterPro"/>
</dbReference>
<dbReference type="NCBIfam" id="TIGR00095">
    <property type="entry name" value="16S rRNA (guanine(966)-N(2))-methyltransferase RsmD"/>
    <property type="match status" value="1"/>
</dbReference>
<dbReference type="GO" id="GO:0008168">
    <property type="term" value="F:methyltransferase activity"/>
    <property type="evidence" value="ECO:0007669"/>
    <property type="project" value="UniProtKB-KW"/>
</dbReference>
<dbReference type="HOGENOM" id="CLU_075826_0_2_3"/>
<proteinExistence type="predicted"/>
<evidence type="ECO:0000256" key="1">
    <source>
        <dbReference type="ARBA" id="ARBA00022603"/>
    </source>
</evidence>
<organism evidence="3 4">
    <name type="scientific">Cyanobacterium stanieri (strain ATCC 29140 / PCC 7202)</name>
    <dbReference type="NCBI Taxonomy" id="292563"/>
    <lineage>
        <taxon>Bacteria</taxon>
        <taxon>Bacillati</taxon>
        <taxon>Cyanobacteriota</taxon>
        <taxon>Cyanophyceae</taxon>
        <taxon>Oscillatoriophycideae</taxon>
        <taxon>Chroococcales</taxon>
        <taxon>Geminocystaceae</taxon>
        <taxon>Cyanobacterium</taxon>
    </lineage>
</organism>
<protein>
    <submittedName>
        <fullName evidence="3">Methyltransferase</fullName>
    </submittedName>
</protein>
<dbReference type="AlphaFoldDB" id="K9YGH0"/>
<dbReference type="KEGG" id="csn:Cyast_0073"/>
<dbReference type="GO" id="GO:0003676">
    <property type="term" value="F:nucleic acid binding"/>
    <property type="evidence" value="ECO:0007669"/>
    <property type="project" value="InterPro"/>
</dbReference>
<dbReference type="STRING" id="292563.Cyast_0073"/>
<dbReference type="PIRSF" id="PIRSF004553">
    <property type="entry name" value="CHP00095"/>
    <property type="match status" value="1"/>
</dbReference>
<evidence type="ECO:0000313" key="4">
    <source>
        <dbReference type="Proteomes" id="UP000010483"/>
    </source>
</evidence>
<evidence type="ECO:0000313" key="3">
    <source>
        <dbReference type="EMBL" id="AFZ46056.1"/>
    </source>
</evidence>
<dbReference type="Gene3D" id="3.40.50.150">
    <property type="entry name" value="Vaccinia Virus protein VP39"/>
    <property type="match status" value="1"/>
</dbReference>
<keyword evidence="1 3" id="KW-0489">Methyltransferase</keyword>
<name>K9YGH0_CYASC</name>
<dbReference type="Pfam" id="PF03602">
    <property type="entry name" value="Cons_hypoth95"/>
    <property type="match status" value="1"/>
</dbReference>
<dbReference type="PROSITE" id="PS00092">
    <property type="entry name" value="N6_MTASE"/>
    <property type="match status" value="1"/>
</dbReference>
<keyword evidence="2" id="KW-0808">Transferase</keyword>
<keyword evidence="4" id="KW-1185">Reference proteome</keyword>
<dbReference type="eggNOG" id="COG0742">
    <property type="taxonomic scope" value="Bacteria"/>
</dbReference>
<dbReference type="InterPro" id="IPR002052">
    <property type="entry name" value="DNA_methylase_N6_adenine_CS"/>
</dbReference>
<dbReference type="SUPFAM" id="SSF53335">
    <property type="entry name" value="S-adenosyl-L-methionine-dependent methyltransferases"/>
    <property type="match status" value="1"/>
</dbReference>
<dbReference type="PANTHER" id="PTHR43542:SF1">
    <property type="entry name" value="METHYLTRANSFERASE"/>
    <property type="match status" value="1"/>
</dbReference>
<dbReference type="EMBL" id="CP003940">
    <property type="protein sequence ID" value="AFZ46056.1"/>
    <property type="molecule type" value="Genomic_DNA"/>
</dbReference>
<sequence>MRIYGNREIKTLGGQNTRPTTSKVREAIFNIWRDKIDGCRWLDLCAGNGTMGAEALCRGAVKAVAIEKSSPACQIIRENWQKIAKDDQEIKILKGDLLKRLKNLQGQEFDLIYLDPPYHLNLYNPTLKAIFDYDLLSSQGEIAAEFDPKKSPAIITNEWQLLQEKSYGKTNVNFYGRSL</sequence>
<dbReference type="BioCyc" id="CSTA292563:G1353-71-MONOMER"/>
<dbReference type="PANTHER" id="PTHR43542">
    <property type="entry name" value="METHYLTRANSFERASE"/>
    <property type="match status" value="1"/>
</dbReference>
<dbReference type="InterPro" id="IPR004398">
    <property type="entry name" value="RNA_MeTrfase_RsmD"/>
</dbReference>
<gene>
    <name evidence="3" type="ordered locus">Cyast_0073</name>
</gene>
<dbReference type="Proteomes" id="UP000010483">
    <property type="component" value="Chromosome"/>
</dbReference>
<accession>K9YGH0</accession>
<reference evidence="4" key="1">
    <citation type="journal article" date="2013" name="Proc. Natl. Acad. Sci. U.S.A.">
        <title>Improving the coverage of the cyanobacterial phylum using diversity-driven genome sequencing.</title>
        <authorList>
            <person name="Shih P.M."/>
            <person name="Wu D."/>
            <person name="Latifi A."/>
            <person name="Axen S.D."/>
            <person name="Fewer D.P."/>
            <person name="Talla E."/>
            <person name="Calteau A."/>
            <person name="Cai F."/>
            <person name="Tandeau de Marsac N."/>
            <person name="Rippka R."/>
            <person name="Herdman M."/>
            <person name="Sivonen K."/>
            <person name="Coursin T."/>
            <person name="Laurent T."/>
            <person name="Goodwin L."/>
            <person name="Nolan M."/>
            <person name="Davenport K.W."/>
            <person name="Han C.S."/>
            <person name="Rubin E.M."/>
            <person name="Eisen J.A."/>
            <person name="Woyke T."/>
            <person name="Gugger M."/>
            <person name="Kerfeld C.A."/>
        </authorList>
    </citation>
    <scope>NUCLEOTIDE SEQUENCE [LARGE SCALE GENOMIC DNA]</scope>
    <source>
        <strain evidence="4">ATCC 29140 / PCC 7202</strain>
    </source>
</reference>
<evidence type="ECO:0000256" key="2">
    <source>
        <dbReference type="ARBA" id="ARBA00022679"/>
    </source>
</evidence>
<dbReference type="PATRIC" id="fig|292563.3.peg.77"/>
<dbReference type="InterPro" id="IPR029063">
    <property type="entry name" value="SAM-dependent_MTases_sf"/>
</dbReference>
<dbReference type="CDD" id="cd02440">
    <property type="entry name" value="AdoMet_MTases"/>
    <property type="match status" value="1"/>
</dbReference>